<evidence type="ECO:0000256" key="1">
    <source>
        <dbReference type="SAM" id="MobiDB-lite"/>
    </source>
</evidence>
<keyword evidence="3" id="KW-1185">Reference proteome</keyword>
<dbReference type="Pfam" id="PF13489">
    <property type="entry name" value="Methyltransf_23"/>
    <property type="match status" value="1"/>
</dbReference>
<dbReference type="AlphaFoldDB" id="A0A6A6ZN37"/>
<dbReference type="InterPro" id="IPR029063">
    <property type="entry name" value="SAM-dependent_MTases_sf"/>
</dbReference>
<feature type="region of interest" description="Disordered" evidence="1">
    <location>
        <begin position="1"/>
        <end position="31"/>
    </location>
</feature>
<reference evidence="2" key="1">
    <citation type="journal article" date="2020" name="Stud. Mycol.">
        <title>101 Dothideomycetes genomes: a test case for predicting lifestyles and emergence of pathogens.</title>
        <authorList>
            <person name="Haridas S."/>
            <person name="Albert R."/>
            <person name="Binder M."/>
            <person name="Bloem J."/>
            <person name="Labutti K."/>
            <person name="Salamov A."/>
            <person name="Andreopoulos B."/>
            <person name="Baker S."/>
            <person name="Barry K."/>
            <person name="Bills G."/>
            <person name="Bluhm B."/>
            <person name="Cannon C."/>
            <person name="Castanera R."/>
            <person name="Culley D."/>
            <person name="Daum C."/>
            <person name="Ezra D."/>
            <person name="Gonzalez J."/>
            <person name="Henrissat B."/>
            <person name="Kuo A."/>
            <person name="Liang C."/>
            <person name="Lipzen A."/>
            <person name="Lutzoni F."/>
            <person name="Magnuson J."/>
            <person name="Mondo S."/>
            <person name="Nolan M."/>
            <person name="Ohm R."/>
            <person name="Pangilinan J."/>
            <person name="Park H.-J."/>
            <person name="Ramirez L."/>
            <person name="Alfaro M."/>
            <person name="Sun H."/>
            <person name="Tritt A."/>
            <person name="Yoshinaga Y."/>
            <person name="Zwiers L.-H."/>
            <person name="Turgeon B."/>
            <person name="Goodwin S."/>
            <person name="Spatafora J."/>
            <person name="Crous P."/>
            <person name="Grigoriev I."/>
        </authorList>
    </citation>
    <scope>NUCLEOTIDE SEQUENCE</scope>
    <source>
        <strain evidence="2">CBS 113818</strain>
    </source>
</reference>
<dbReference type="Proteomes" id="UP000799424">
    <property type="component" value="Unassembled WGS sequence"/>
</dbReference>
<dbReference type="PANTHER" id="PTHR43591">
    <property type="entry name" value="METHYLTRANSFERASE"/>
    <property type="match status" value="1"/>
</dbReference>
<proteinExistence type="predicted"/>
<evidence type="ECO:0000313" key="2">
    <source>
        <dbReference type="EMBL" id="KAF2822490.1"/>
    </source>
</evidence>
<dbReference type="SUPFAM" id="SSF53335">
    <property type="entry name" value="S-adenosyl-L-methionine-dependent methyltransferases"/>
    <property type="match status" value="1"/>
</dbReference>
<dbReference type="CDD" id="cd02440">
    <property type="entry name" value="AdoMet_MTases"/>
    <property type="match status" value="1"/>
</dbReference>
<gene>
    <name evidence="2" type="ORF">CC86DRAFT_410091</name>
</gene>
<accession>A0A6A6ZN37</accession>
<dbReference type="GO" id="GO:0008168">
    <property type="term" value="F:methyltransferase activity"/>
    <property type="evidence" value="ECO:0007669"/>
    <property type="project" value="UniProtKB-KW"/>
</dbReference>
<keyword evidence="2" id="KW-0489">Methyltransferase</keyword>
<dbReference type="GO" id="GO:0032259">
    <property type="term" value="P:methylation"/>
    <property type="evidence" value="ECO:0007669"/>
    <property type="project" value="UniProtKB-KW"/>
</dbReference>
<name>A0A6A6ZN37_9PLEO</name>
<evidence type="ECO:0000313" key="3">
    <source>
        <dbReference type="Proteomes" id="UP000799424"/>
    </source>
</evidence>
<dbReference type="PANTHER" id="PTHR43591:SF105">
    <property type="entry name" value="METHYLTRANSFERASE DOMAIN-CONTAINING PROTEIN-RELATED"/>
    <property type="match status" value="1"/>
</dbReference>
<keyword evidence="2" id="KW-0808">Transferase</keyword>
<protein>
    <submittedName>
        <fullName evidence="2">S-adenosyl-L-methionine-dependent methyltransferase</fullName>
    </submittedName>
</protein>
<dbReference type="OrthoDB" id="2013972at2759"/>
<sequence length="358" mass="40651">MEVAVPQPTPPAGIDVDTDYSSYQEDSDNDWDRASYTSSGNLSLASNVTRYRYENGRRYHAYRDGTYYAPNDDQNQSYEIVVHHLWLLTLHDKLFLAPISNPSRILDVGAGTGLWAVDVADHFPGAEIVATDLSPILYTSAPPNLTFEIDDACAEWTYPPDHFDFIHIRGLTGCITSWPYLYSQVYAHLAPGGWVEHLEFSINTNADPESTRHADQIVTAFSNSVLKVGDEKTGRTFRIVEQMKGLLEDAGFVDVREEKFVWPIGAWAKDAHLKDLGRWGERNWSEGVEGWVMALYTRFLGWTYDEVQAFVKDFRAVIKNRKNHFYHEVRCVYARKPFPHEVVEKEKDGGVGGDAMES</sequence>
<organism evidence="2 3">
    <name type="scientific">Ophiobolus disseminans</name>
    <dbReference type="NCBI Taxonomy" id="1469910"/>
    <lineage>
        <taxon>Eukaryota</taxon>
        <taxon>Fungi</taxon>
        <taxon>Dikarya</taxon>
        <taxon>Ascomycota</taxon>
        <taxon>Pezizomycotina</taxon>
        <taxon>Dothideomycetes</taxon>
        <taxon>Pleosporomycetidae</taxon>
        <taxon>Pleosporales</taxon>
        <taxon>Pleosporineae</taxon>
        <taxon>Phaeosphaeriaceae</taxon>
        <taxon>Ophiobolus</taxon>
    </lineage>
</organism>
<dbReference type="Gene3D" id="3.40.50.150">
    <property type="entry name" value="Vaccinia Virus protein VP39"/>
    <property type="match status" value="1"/>
</dbReference>
<dbReference type="EMBL" id="MU006234">
    <property type="protein sequence ID" value="KAF2822490.1"/>
    <property type="molecule type" value="Genomic_DNA"/>
</dbReference>